<feature type="compositionally biased region" description="Basic and acidic residues" evidence="1">
    <location>
        <begin position="32"/>
        <end position="46"/>
    </location>
</feature>
<evidence type="ECO:0000313" key="3">
    <source>
        <dbReference type="Proteomes" id="UP000799302"/>
    </source>
</evidence>
<organism evidence="2 3">
    <name type="scientific">Microthyrium microscopicum</name>
    <dbReference type="NCBI Taxonomy" id="703497"/>
    <lineage>
        <taxon>Eukaryota</taxon>
        <taxon>Fungi</taxon>
        <taxon>Dikarya</taxon>
        <taxon>Ascomycota</taxon>
        <taxon>Pezizomycotina</taxon>
        <taxon>Dothideomycetes</taxon>
        <taxon>Dothideomycetes incertae sedis</taxon>
        <taxon>Microthyriales</taxon>
        <taxon>Microthyriaceae</taxon>
        <taxon>Microthyrium</taxon>
    </lineage>
</organism>
<dbReference type="OrthoDB" id="5397330at2759"/>
<feature type="region of interest" description="Disordered" evidence="1">
    <location>
        <begin position="1"/>
        <end position="83"/>
    </location>
</feature>
<dbReference type="Proteomes" id="UP000799302">
    <property type="component" value="Unassembled WGS sequence"/>
</dbReference>
<feature type="region of interest" description="Disordered" evidence="1">
    <location>
        <begin position="103"/>
        <end position="124"/>
    </location>
</feature>
<feature type="compositionally biased region" description="Polar residues" evidence="1">
    <location>
        <begin position="64"/>
        <end position="77"/>
    </location>
</feature>
<gene>
    <name evidence="2" type="ORF">BT63DRAFT_480814</name>
</gene>
<evidence type="ECO:0000313" key="2">
    <source>
        <dbReference type="EMBL" id="KAF2667912.1"/>
    </source>
</evidence>
<protein>
    <submittedName>
        <fullName evidence="2">Uncharacterized protein</fullName>
    </submittedName>
</protein>
<keyword evidence="3" id="KW-1185">Reference proteome</keyword>
<name>A0A6A6U6W5_9PEZI</name>
<reference evidence="2" key="1">
    <citation type="journal article" date="2020" name="Stud. Mycol.">
        <title>101 Dothideomycetes genomes: a test case for predicting lifestyles and emergence of pathogens.</title>
        <authorList>
            <person name="Haridas S."/>
            <person name="Albert R."/>
            <person name="Binder M."/>
            <person name="Bloem J."/>
            <person name="Labutti K."/>
            <person name="Salamov A."/>
            <person name="Andreopoulos B."/>
            <person name="Baker S."/>
            <person name="Barry K."/>
            <person name="Bills G."/>
            <person name="Bluhm B."/>
            <person name="Cannon C."/>
            <person name="Castanera R."/>
            <person name="Culley D."/>
            <person name="Daum C."/>
            <person name="Ezra D."/>
            <person name="Gonzalez J."/>
            <person name="Henrissat B."/>
            <person name="Kuo A."/>
            <person name="Liang C."/>
            <person name="Lipzen A."/>
            <person name="Lutzoni F."/>
            <person name="Magnuson J."/>
            <person name="Mondo S."/>
            <person name="Nolan M."/>
            <person name="Ohm R."/>
            <person name="Pangilinan J."/>
            <person name="Park H.-J."/>
            <person name="Ramirez L."/>
            <person name="Alfaro M."/>
            <person name="Sun H."/>
            <person name="Tritt A."/>
            <person name="Yoshinaga Y."/>
            <person name="Zwiers L.-H."/>
            <person name="Turgeon B."/>
            <person name="Goodwin S."/>
            <person name="Spatafora J."/>
            <person name="Crous P."/>
            <person name="Grigoriev I."/>
        </authorList>
    </citation>
    <scope>NUCLEOTIDE SEQUENCE</scope>
    <source>
        <strain evidence="2">CBS 115976</strain>
    </source>
</reference>
<sequence>MPLRNPFKRNTLEHSDSSAFTSTPTTGTSTPDHPHPTIEVQLHDIDSNGAFLPPNDSPIRPTRWPSTSNSSTRSATHSLDDTEPFRISRESFDSYRRSFDIGAREPVQSSANTPARTPVFERRSDKWEEEKSHFEEVVLDEPALVRKRGLFARLSDGPGEKNGAFTLFAGRKRSEQGAEMARLRPVGIGEGRAD</sequence>
<dbReference type="EMBL" id="MU004237">
    <property type="protein sequence ID" value="KAF2667912.1"/>
    <property type="molecule type" value="Genomic_DNA"/>
</dbReference>
<proteinExistence type="predicted"/>
<accession>A0A6A6U6W5</accession>
<feature type="compositionally biased region" description="Low complexity" evidence="1">
    <location>
        <begin position="21"/>
        <end position="31"/>
    </location>
</feature>
<dbReference type="AlphaFoldDB" id="A0A6A6U6W5"/>
<evidence type="ECO:0000256" key="1">
    <source>
        <dbReference type="SAM" id="MobiDB-lite"/>
    </source>
</evidence>